<dbReference type="Pfam" id="PF03279">
    <property type="entry name" value="Lip_A_acyltrans"/>
    <property type="match status" value="1"/>
</dbReference>
<dbReference type="GO" id="GO:0009247">
    <property type="term" value="P:glycolipid biosynthetic process"/>
    <property type="evidence" value="ECO:0007669"/>
    <property type="project" value="UniProtKB-ARBA"/>
</dbReference>
<reference evidence="8" key="2">
    <citation type="submission" date="2020-03" db="EMBL/GenBank/DDBJ databases">
        <title>Flavobacteriaceae bacterium strain TP-CH-4, a member of the family Flavobacteriaceae isolated from a deep-sea seamount.</title>
        <authorList>
            <person name="Zhang D.-C."/>
        </authorList>
    </citation>
    <scope>NUCLEOTIDE SEQUENCE</scope>
    <source>
        <strain evidence="8">TP-CH-4</strain>
    </source>
</reference>
<gene>
    <name evidence="8" type="ORF">FK220_011885</name>
</gene>
<accession>A0A967E622</accession>
<organism evidence="8 9">
    <name type="scientific">Pelagihabitans pacificus</name>
    <dbReference type="NCBI Taxonomy" id="2696054"/>
    <lineage>
        <taxon>Bacteria</taxon>
        <taxon>Pseudomonadati</taxon>
        <taxon>Bacteroidota</taxon>
        <taxon>Flavobacteriia</taxon>
        <taxon>Flavobacteriales</taxon>
        <taxon>Flavobacteriaceae</taxon>
        <taxon>Pelagihabitans</taxon>
    </lineage>
</organism>
<keyword evidence="7" id="KW-0812">Transmembrane</keyword>
<dbReference type="PANTHER" id="PTHR30606:SF10">
    <property type="entry name" value="PHOSPHATIDYLINOSITOL MANNOSIDE ACYLTRANSFERASE"/>
    <property type="match status" value="1"/>
</dbReference>
<evidence type="ECO:0000256" key="2">
    <source>
        <dbReference type="ARBA" id="ARBA00022475"/>
    </source>
</evidence>
<dbReference type="GO" id="GO:0005886">
    <property type="term" value="C:plasma membrane"/>
    <property type="evidence" value="ECO:0007669"/>
    <property type="project" value="UniProtKB-SubCell"/>
</dbReference>
<dbReference type="PANTHER" id="PTHR30606">
    <property type="entry name" value="LIPID A BIOSYNTHESIS LAUROYL ACYLTRANSFERASE"/>
    <property type="match status" value="1"/>
</dbReference>
<keyword evidence="4" id="KW-0808">Transferase</keyword>
<dbReference type="GO" id="GO:0016746">
    <property type="term" value="F:acyltransferase activity"/>
    <property type="evidence" value="ECO:0007669"/>
    <property type="project" value="UniProtKB-KW"/>
</dbReference>
<evidence type="ECO:0000313" key="8">
    <source>
        <dbReference type="EMBL" id="NHF60047.1"/>
    </source>
</evidence>
<sequence>MQLLVFILAYPFIWLISILPFRLSYLFSDVVFFLVYHVVGYRRKVVRENLQLVFPGKSAVEIKRIEKAFFKHMCDVFLEMVKTMNVSKTEIAKRYRLKNIELIQRIEQQKSILVVCSHYACWEWNMSMNDHIQSKGYAVYQRITNKYFDRWARRVRAKWNTTLITQQETAKTVVRNKQQQITGVFGMVSDQSPQAHRAQYWTEFMGIKVPVINGAETLARKMDLAVVFLKVSKLKRGHYEAEFTTITTAGTQTEKNEITDAFLRMAEQQIYEKPEYYLWTHKRWKHRDKVPEAFASSSNAKNS</sequence>
<reference evidence="8" key="1">
    <citation type="submission" date="2019-07" db="EMBL/GenBank/DDBJ databases">
        <authorList>
            <person name="De-Chao Zhang Q."/>
        </authorList>
    </citation>
    <scope>NUCLEOTIDE SEQUENCE</scope>
    <source>
        <strain evidence="8">TP-CH-4</strain>
    </source>
</reference>
<dbReference type="InterPro" id="IPR004960">
    <property type="entry name" value="LipA_acyltrans"/>
</dbReference>
<evidence type="ECO:0000256" key="4">
    <source>
        <dbReference type="ARBA" id="ARBA00022679"/>
    </source>
</evidence>
<protein>
    <submittedName>
        <fullName evidence="8">Lipid A biosynthesis acyltransferase</fullName>
    </submittedName>
</protein>
<comment type="subcellular location">
    <subcellularLocation>
        <location evidence="1">Cell inner membrane</location>
    </subcellularLocation>
</comment>
<evidence type="ECO:0000256" key="5">
    <source>
        <dbReference type="ARBA" id="ARBA00023136"/>
    </source>
</evidence>
<dbReference type="PIRSF" id="PIRSF026649">
    <property type="entry name" value="MsbB"/>
    <property type="match status" value="1"/>
</dbReference>
<keyword evidence="6 8" id="KW-0012">Acyltransferase</keyword>
<proteinExistence type="predicted"/>
<evidence type="ECO:0000256" key="3">
    <source>
        <dbReference type="ARBA" id="ARBA00022519"/>
    </source>
</evidence>
<dbReference type="EMBL" id="VIKU02000003">
    <property type="protein sequence ID" value="NHF60047.1"/>
    <property type="molecule type" value="Genomic_DNA"/>
</dbReference>
<name>A0A967E622_9FLAO</name>
<dbReference type="AlphaFoldDB" id="A0A967E622"/>
<keyword evidence="5 7" id="KW-0472">Membrane</keyword>
<evidence type="ECO:0000256" key="6">
    <source>
        <dbReference type="ARBA" id="ARBA00023315"/>
    </source>
</evidence>
<dbReference type="Proteomes" id="UP000707206">
    <property type="component" value="Unassembled WGS sequence"/>
</dbReference>
<keyword evidence="2" id="KW-1003">Cell membrane</keyword>
<keyword evidence="7" id="KW-1133">Transmembrane helix</keyword>
<keyword evidence="9" id="KW-1185">Reference proteome</keyword>
<feature type="transmembrane region" description="Helical" evidence="7">
    <location>
        <begin position="12"/>
        <end position="39"/>
    </location>
</feature>
<dbReference type="CDD" id="cd07984">
    <property type="entry name" value="LPLAT_LABLAT-like"/>
    <property type="match status" value="1"/>
</dbReference>
<evidence type="ECO:0000256" key="1">
    <source>
        <dbReference type="ARBA" id="ARBA00004533"/>
    </source>
</evidence>
<evidence type="ECO:0000313" key="9">
    <source>
        <dbReference type="Proteomes" id="UP000707206"/>
    </source>
</evidence>
<keyword evidence="3" id="KW-0997">Cell inner membrane</keyword>
<evidence type="ECO:0000256" key="7">
    <source>
        <dbReference type="SAM" id="Phobius"/>
    </source>
</evidence>
<comment type="caution">
    <text evidence="8">The sequence shown here is derived from an EMBL/GenBank/DDBJ whole genome shotgun (WGS) entry which is preliminary data.</text>
</comment>
<dbReference type="RefSeq" id="WP_152574551.1">
    <property type="nucleotide sequence ID" value="NZ_VIKU02000003.1"/>
</dbReference>